<dbReference type="AlphaFoldDB" id="A0A4Z1G0E8"/>
<feature type="region of interest" description="Disordered" evidence="1">
    <location>
        <begin position="1"/>
        <end position="20"/>
    </location>
</feature>
<dbReference type="EMBL" id="PQXI01000005">
    <property type="protein sequence ID" value="TGO30514.1"/>
    <property type="molecule type" value="Genomic_DNA"/>
</dbReference>
<feature type="compositionally biased region" description="Pro residues" evidence="1">
    <location>
        <begin position="1"/>
        <end position="15"/>
    </location>
</feature>
<evidence type="ECO:0000313" key="4">
    <source>
        <dbReference type="Proteomes" id="UP000297910"/>
    </source>
</evidence>
<feature type="region of interest" description="Disordered" evidence="1">
    <location>
        <begin position="824"/>
        <end position="864"/>
    </location>
</feature>
<dbReference type="Proteomes" id="UP000297910">
    <property type="component" value="Unassembled WGS sequence"/>
</dbReference>
<reference evidence="3 4" key="1">
    <citation type="submission" date="2017-12" db="EMBL/GenBank/DDBJ databases">
        <title>Comparative genomics of Botrytis spp.</title>
        <authorList>
            <person name="Valero-Jimenez C.A."/>
            <person name="Tapia P."/>
            <person name="Veloso J."/>
            <person name="Silva-Moreno E."/>
            <person name="Staats M."/>
            <person name="Valdes J.H."/>
            <person name="Van Kan J.A.L."/>
        </authorList>
    </citation>
    <scope>NUCLEOTIDE SEQUENCE [LARGE SCALE GENOMIC DNA]</scope>
    <source>
        <strain evidence="3 4">Bp0003</strain>
    </source>
</reference>
<feature type="region of interest" description="Disordered" evidence="1">
    <location>
        <begin position="266"/>
        <end position="351"/>
    </location>
</feature>
<feature type="compositionally biased region" description="Low complexity" evidence="1">
    <location>
        <begin position="582"/>
        <end position="594"/>
    </location>
</feature>
<accession>A0A4Z1G0E8</accession>
<feature type="compositionally biased region" description="Low complexity" evidence="1">
    <location>
        <begin position="641"/>
        <end position="659"/>
    </location>
</feature>
<keyword evidence="4" id="KW-1185">Reference proteome</keyword>
<feature type="transmembrane region" description="Helical" evidence="2">
    <location>
        <begin position="83"/>
        <end position="101"/>
    </location>
</feature>
<feature type="compositionally biased region" description="Polar residues" evidence="1">
    <location>
        <begin position="104"/>
        <end position="117"/>
    </location>
</feature>
<keyword evidence="2" id="KW-0472">Membrane</keyword>
<organism evidence="3 4">
    <name type="scientific">Botrytis paeoniae</name>
    <dbReference type="NCBI Taxonomy" id="278948"/>
    <lineage>
        <taxon>Eukaryota</taxon>
        <taxon>Fungi</taxon>
        <taxon>Dikarya</taxon>
        <taxon>Ascomycota</taxon>
        <taxon>Pezizomycotina</taxon>
        <taxon>Leotiomycetes</taxon>
        <taxon>Helotiales</taxon>
        <taxon>Sclerotiniaceae</taxon>
        <taxon>Botrytis</taxon>
    </lineage>
</organism>
<feature type="compositionally biased region" description="Low complexity" evidence="1">
    <location>
        <begin position="824"/>
        <end position="835"/>
    </location>
</feature>
<evidence type="ECO:0000256" key="1">
    <source>
        <dbReference type="SAM" id="MobiDB-lite"/>
    </source>
</evidence>
<keyword evidence="2" id="KW-1133">Transmembrane helix</keyword>
<name>A0A4Z1G0E8_9HELO</name>
<gene>
    <name evidence="3" type="ORF">BPAE_0005g01100</name>
</gene>
<keyword evidence="2" id="KW-0812">Transmembrane</keyword>
<proteinExistence type="predicted"/>
<feature type="compositionally biased region" description="Low complexity" evidence="1">
    <location>
        <begin position="135"/>
        <end position="158"/>
    </location>
</feature>
<protein>
    <submittedName>
        <fullName evidence="3">Uncharacterized protein</fullName>
    </submittedName>
</protein>
<evidence type="ECO:0000256" key="2">
    <source>
        <dbReference type="SAM" id="Phobius"/>
    </source>
</evidence>
<feature type="compositionally biased region" description="Basic and acidic residues" evidence="1">
    <location>
        <begin position="520"/>
        <end position="550"/>
    </location>
</feature>
<feature type="compositionally biased region" description="Basic and acidic residues" evidence="1">
    <location>
        <begin position="212"/>
        <end position="254"/>
    </location>
</feature>
<feature type="region of interest" description="Disordered" evidence="1">
    <location>
        <begin position="104"/>
        <end position="254"/>
    </location>
</feature>
<feature type="transmembrane region" description="Helical" evidence="2">
    <location>
        <begin position="51"/>
        <end position="71"/>
    </location>
</feature>
<comment type="caution">
    <text evidence="3">The sequence shown here is derived from an EMBL/GenBank/DDBJ whole genome shotgun (WGS) entry which is preliminary data.</text>
</comment>
<feature type="region of interest" description="Disordered" evidence="1">
    <location>
        <begin position="520"/>
        <end position="672"/>
    </location>
</feature>
<sequence length="930" mass="102401">MADGPPPPPPPPHGTPPKSSGLPPGNYDIFIIPPHASGSGFLYLPSLQPNVNSFVAGFASALVLVALTFILKPLMDTMKGGGGPVTLILMVAIGLGAWALGRMQSNGETRPGPSQGSGAPPHGGSYSGANNNTYSNGSASSGGPRSSGTGFSPGSTSEGAGGPPPNPQAGSGARKRSSEGWEETPPPSPDAGPEMPGATPRYSPGTAPGANDDTRSKENASRTAWEEARERTRRKEEERKKVEAEKKRKEDLEKRLRELRAKEALERAAREKKQRAEREARERKEREEREAKEQKEREEREAKERRDREELEAREKRERAAREKERGERERLAKLEREDQQARERKAKEEREIRERIKAETERIKAEAEAKARADYDRRLREEIARREALRKEEEARREVLRKEEEAIKKEQEKLRLEAIARVEADKKARADKEKADAEAKAKAEKARAAAKAWADAKAAAAAKREAKAKEEREKEVAAQIREVKLKEEREKAAEVAAQMRELKLKEERERAAEVAAQLRELKLKEDRERAAEVEAQIREVKLQEERERAALAALAAERRKPNTYSNAGVGERISPWPNGKPPTTTSAPPTASSIPRPQAQSTSSKKPPVSTARTYAGTDKDAQSHSSYAQTPRPARKKSLSSLYSESSYAASQSTSRTSPPPSTRGAYSTKDPDKIVIKGVFAFNNAFHKTPTSQLLSGVGSVTDGLILRITTEGLFIDDDVRGVAQREWDVKAWTMKLVEVWCPSFRQASRVPPATTAHKNPVRRLWGLDKELAASEEEKDTLLVSMLQLCRDNCRARAISNSSTAHSASGSVYSASSYASSDTRSSVSSDYADSIGSSNSPYGEKSKRTTNHNAQTGESKTAGLHILRASIRDQEGKKYVFVVQESEAWKVALGLQRLRRGTQVRSLGVSGMSPNDAKATLENLGWF</sequence>
<evidence type="ECO:0000313" key="3">
    <source>
        <dbReference type="EMBL" id="TGO30514.1"/>
    </source>
</evidence>